<dbReference type="PROSITE" id="PS50041">
    <property type="entry name" value="C_TYPE_LECTIN_2"/>
    <property type="match status" value="1"/>
</dbReference>
<reference evidence="4" key="2">
    <citation type="submission" date="2025-09" db="UniProtKB">
        <authorList>
            <consortium name="Ensembl"/>
        </authorList>
    </citation>
    <scope>IDENTIFICATION</scope>
</reference>
<dbReference type="InterPro" id="IPR001304">
    <property type="entry name" value="C-type_lectin-like"/>
</dbReference>
<feature type="domain" description="C-type lectin" evidence="3">
    <location>
        <begin position="33"/>
        <end position="135"/>
    </location>
</feature>
<evidence type="ECO:0000313" key="4">
    <source>
        <dbReference type="Ensembl" id="ENSSRHP00000025414.1"/>
    </source>
</evidence>
<dbReference type="Ensembl" id="ENSSRHT00000026181.1">
    <property type="protein sequence ID" value="ENSSRHP00000025414.1"/>
    <property type="gene ID" value="ENSSRHG00000013336.1"/>
</dbReference>
<feature type="signal peptide" evidence="2">
    <location>
        <begin position="1"/>
        <end position="23"/>
    </location>
</feature>
<dbReference type="InterPro" id="IPR016187">
    <property type="entry name" value="CTDL_fold"/>
</dbReference>
<evidence type="ECO:0000259" key="3">
    <source>
        <dbReference type="PROSITE" id="PS50041"/>
    </source>
</evidence>
<dbReference type="InterPro" id="IPR016186">
    <property type="entry name" value="C-type_lectin-like/link_sf"/>
</dbReference>
<dbReference type="PANTHER" id="PTHR45710">
    <property type="entry name" value="C-TYPE LECTIN DOMAIN-CONTAINING PROTEIN 180"/>
    <property type="match status" value="1"/>
</dbReference>
<evidence type="ECO:0000256" key="2">
    <source>
        <dbReference type="SAM" id="SignalP"/>
    </source>
</evidence>
<reference evidence="4" key="1">
    <citation type="submission" date="2025-08" db="UniProtKB">
        <authorList>
            <consortium name="Ensembl"/>
        </authorList>
    </citation>
    <scope>IDENTIFICATION</scope>
</reference>
<keyword evidence="5" id="KW-1185">Reference proteome</keyword>
<accession>A0A673HGP1</accession>
<protein>
    <submittedName>
        <fullName evidence="4">Asialoglycoprotein receptor-like 1</fullName>
    </submittedName>
</protein>
<dbReference type="SUPFAM" id="SSF56436">
    <property type="entry name" value="C-type lectin-like"/>
    <property type="match status" value="1"/>
</dbReference>
<evidence type="ECO:0000313" key="5">
    <source>
        <dbReference type="Proteomes" id="UP000472270"/>
    </source>
</evidence>
<sequence length="154" mass="17939">MPKNFTLQLFFILILSVFKCVCTGPCQEDWVFYKDSCYFQSSVKKNWQIAEKNCVEKGSHLVVVNDLVFLSSFVKLSESYWIGLVEKEEGQWTWVDGTDYMNGEDCGQLHARVTVDRRRLWNDADCMLSYPYFCEVFIPRDGLGVKNGREFSPK</sequence>
<dbReference type="Proteomes" id="UP000472270">
    <property type="component" value="Unassembled WGS sequence"/>
</dbReference>
<proteinExistence type="predicted"/>
<dbReference type="InterPro" id="IPR050828">
    <property type="entry name" value="C-type_lectin/matrix_domain"/>
</dbReference>
<organism evidence="4 5">
    <name type="scientific">Sinocyclocheilus rhinocerous</name>
    <dbReference type="NCBI Taxonomy" id="307959"/>
    <lineage>
        <taxon>Eukaryota</taxon>
        <taxon>Metazoa</taxon>
        <taxon>Chordata</taxon>
        <taxon>Craniata</taxon>
        <taxon>Vertebrata</taxon>
        <taxon>Euteleostomi</taxon>
        <taxon>Actinopterygii</taxon>
        <taxon>Neopterygii</taxon>
        <taxon>Teleostei</taxon>
        <taxon>Ostariophysi</taxon>
        <taxon>Cypriniformes</taxon>
        <taxon>Cyprinidae</taxon>
        <taxon>Cyprininae</taxon>
        <taxon>Sinocyclocheilus</taxon>
    </lineage>
</organism>
<keyword evidence="2" id="KW-0732">Signal</keyword>
<dbReference type="PANTHER" id="PTHR45710:SF26">
    <property type="entry name" value="RH26557P"/>
    <property type="match status" value="1"/>
</dbReference>
<evidence type="ECO:0000256" key="1">
    <source>
        <dbReference type="ARBA" id="ARBA00004401"/>
    </source>
</evidence>
<dbReference type="Pfam" id="PF00059">
    <property type="entry name" value="Lectin_C"/>
    <property type="match status" value="1"/>
</dbReference>
<comment type="subcellular location">
    <subcellularLocation>
        <location evidence="1">Cell membrane</location>
        <topology evidence="1">Single-pass type II membrane protein</topology>
    </subcellularLocation>
</comment>
<name>A0A673HGP1_9TELE</name>
<dbReference type="Gene3D" id="3.10.100.10">
    <property type="entry name" value="Mannose-Binding Protein A, subunit A"/>
    <property type="match status" value="1"/>
</dbReference>
<dbReference type="SMART" id="SM00034">
    <property type="entry name" value="CLECT"/>
    <property type="match status" value="1"/>
</dbReference>
<feature type="chain" id="PRO_5025372659" evidence="2">
    <location>
        <begin position="24"/>
        <end position="154"/>
    </location>
</feature>
<dbReference type="AlphaFoldDB" id="A0A673HGP1"/>
<dbReference type="GO" id="GO:0005886">
    <property type="term" value="C:plasma membrane"/>
    <property type="evidence" value="ECO:0007669"/>
    <property type="project" value="UniProtKB-SubCell"/>
</dbReference>